<keyword evidence="8" id="KW-1185">Reference proteome</keyword>
<dbReference type="InterPro" id="IPR047149">
    <property type="entry name" value="KIF11-like"/>
</dbReference>
<feature type="compositionally biased region" description="Pro residues" evidence="6">
    <location>
        <begin position="37"/>
        <end position="46"/>
    </location>
</feature>
<feature type="compositionally biased region" description="Acidic residues" evidence="6">
    <location>
        <begin position="1891"/>
        <end position="1917"/>
    </location>
</feature>
<evidence type="ECO:0000256" key="5">
    <source>
        <dbReference type="SAM" id="Coils"/>
    </source>
</evidence>
<feature type="compositionally biased region" description="Pro residues" evidence="6">
    <location>
        <begin position="398"/>
        <end position="408"/>
    </location>
</feature>
<feature type="compositionally biased region" description="Acidic residues" evidence="6">
    <location>
        <begin position="1413"/>
        <end position="1433"/>
    </location>
</feature>
<dbReference type="EMBL" id="DS566007">
    <property type="status" value="NOT_ANNOTATED_CDS"/>
    <property type="molecule type" value="Genomic_DNA"/>
</dbReference>
<feature type="compositionally biased region" description="Low complexity" evidence="6">
    <location>
        <begin position="1542"/>
        <end position="1554"/>
    </location>
</feature>
<keyword evidence="3" id="KW-0505">Motor protein</keyword>
<feature type="region of interest" description="Disordered" evidence="6">
    <location>
        <begin position="353"/>
        <end position="415"/>
    </location>
</feature>
<evidence type="ECO:0000313" key="7">
    <source>
        <dbReference type="EnsemblProtists" id="Phyra74933"/>
    </source>
</evidence>
<feature type="compositionally biased region" description="Acidic residues" evidence="6">
    <location>
        <begin position="1744"/>
        <end position="1765"/>
    </location>
</feature>
<feature type="compositionally biased region" description="Low complexity" evidence="6">
    <location>
        <begin position="794"/>
        <end position="813"/>
    </location>
</feature>
<evidence type="ECO:0000256" key="1">
    <source>
        <dbReference type="ARBA" id="ARBA00004245"/>
    </source>
</evidence>
<organism evidence="7 8">
    <name type="scientific">Phytophthora ramorum</name>
    <name type="common">Sudden oak death agent</name>
    <dbReference type="NCBI Taxonomy" id="164328"/>
    <lineage>
        <taxon>Eukaryota</taxon>
        <taxon>Sar</taxon>
        <taxon>Stramenopiles</taxon>
        <taxon>Oomycota</taxon>
        <taxon>Peronosporomycetes</taxon>
        <taxon>Peronosporales</taxon>
        <taxon>Peronosporaceae</taxon>
        <taxon>Phytophthora</taxon>
    </lineage>
</organism>
<proteinExistence type="predicted"/>
<evidence type="ECO:0000256" key="2">
    <source>
        <dbReference type="ARBA" id="ARBA00022490"/>
    </source>
</evidence>
<evidence type="ECO:0000256" key="3">
    <source>
        <dbReference type="ARBA" id="ARBA00023175"/>
    </source>
</evidence>
<feature type="compositionally biased region" description="Polar residues" evidence="6">
    <location>
        <begin position="231"/>
        <end position="241"/>
    </location>
</feature>
<feature type="compositionally biased region" description="Acidic residues" evidence="6">
    <location>
        <begin position="1957"/>
        <end position="1986"/>
    </location>
</feature>
<feature type="compositionally biased region" description="Acidic residues" evidence="6">
    <location>
        <begin position="1665"/>
        <end position="1680"/>
    </location>
</feature>
<feature type="compositionally biased region" description="Acidic residues" evidence="6">
    <location>
        <begin position="1386"/>
        <end position="1398"/>
    </location>
</feature>
<feature type="compositionally biased region" description="Polar residues" evidence="6">
    <location>
        <begin position="210"/>
        <end position="219"/>
    </location>
</feature>
<feature type="compositionally biased region" description="Low complexity" evidence="6">
    <location>
        <begin position="87"/>
        <end position="100"/>
    </location>
</feature>
<dbReference type="STRING" id="164328.H3GGI4"/>
<feature type="region of interest" description="Disordered" evidence="6">
    <location>
        <begin position="1351"/>
        <end position="1708"/>
    </location>
</feature>
<dbReference type="PANTHER" id="PTHR47970">
    <property type="entry name" value="KINESIN-LIKE PROTEIN KIF11"/>
    <property type="match status" value="1"/>
</dbReference>
<dbReference type="VEuPathDB" id="FungiDB:KRP23_13223"/>
<feature type="compositionally biased region" description="Basic and acidic residues" evidence="6">
    <location>
        <begin position="378"/>
        <end position="390"/>
    </location>
</feature>
<feature type="compositionally biased region" description="Polar residues" evidence="6">
    <location>
        <begin position="1357"/>
        <end position="1366"/>
    </location>
</feature>
<feature type="compositionally biased region" description="Acidic residues" evidence="6">
    <location>
        <begin position="1607"/>
        <end position="1635"/>
    </location>
</feature>
<dbReference type="OMA" id="ENEPREC"/>
<dbReference type="InParanoid" id="H3GGI4"/>
<feature type="compositionally biased region" description="Basic and acidic residues" evidence="6">
    <location>
        <begin position="816"/>
        <end position="831"/>
    </location>
</feature>
<feature type="compositionally biased region" description="Polar residues" evidence="6">
    <location>
        <begin position="868"/>
        <end position="880"/>
    </location>
</feature>
<feature type="compositionally biased region" description="Acidic residues" evidence="6">
    <location>
        <begin position="1474"/>
        <end position="1487"/>
    </location>
</feature>
<dbReference type="VEuPathDB" id="FungiDB:KRP22_901"/>
<feature type="compositionally biased region" description="Low complexity" evidence="6">
    <location>
        <begin position="692"/>
        <end position="701"/>
    </location>
</feature>
<name>H3GGI4_PHYRM</name>
<evidence type="ECO:0000256" key="6">
    <source>
        <dbReference type="SAM" id="MobiDB-lite"/>
    </source>
</evidence>
<dbReference type="eggNOG" id="ENOG502S1EX">
    <property type="taxonomic scope" value="Eukaryota"/>
</dbReference>
<accession>H3GGI4</accession>
<feature type="compositionally biased region" description="Low complexity" evidence="6">
    <location>
        <begin position="923"/>
        <end position="939"/>
    </location>
</feature>
<reference evidence="8" key="1">
    <citation type="journal article" date="2006" name="Science">
        <title>Phytophthora genome sequences uncover evolutionary origins and mechanisms of pathogenesis.</title>
        <authorList>
            <person name="Tyler B.M."/>
            <person name="Tripathy S."/>
            <person name="Zhang X."/>
            <person name="Dehal P."/>
            <person name="Jiang R.H."/>
            <person name="Aerts A."/>
            <person name="Arredondo F.D."/>
            <person name="Baxter L."/>
            <person name="Bensasson D."/>
            <person name="Beynon J.L."/>
            <person name="Chapman J."/>
            <person name="Damasceno C.M."/>
            <person name="Dorrance A.E."/>
            <person name="Dou D."/>
            <person name="Dickerman A.W."/>
            <person name="Dubchak I.L."/>
            <person name="Garbelotto M."/>
            <person name="Gijzen M."/>
            <person name="Gordon S.G."/>
            <person name="Govers F."/>
            <person name="Grunwald N.J."/>
            <person name="Huang W."/>
            <person name="Ivors K.L."/>
            <person name="Jones R.W."/>
            <person name="Kamoun S."/>
            <person name="Krampis K."/>
            <person name="Lamour K.H."/>
            <person name="Lee M.K."/>
            <person name="McDonald W.H."/>
            <person name="Medina M."/>
            <person name="Meijer H.J."/>
            <person name="Nordberg E.K."/>
            <person name="Maclean D.J."/>
            <person name="Ospina-Giraldo M.D."/>
            <person name="Morris P.F."/>
            <person name="Phuntumart V."/>
            <person name="Putnam N.H."/>
            <person name="Rash S."/>
            <person name="Rose J.K."/>
            <person name="Sakihama Y."/>
            <person name="Salamov A.A."/>
            <person name="Savidor A."/>
            <person name="Scheuring C.F."/>
            <person name="Smith B.M."/>
            <person name="Sobral B.W."/>
            <person name="Terry A."/>
            <person name="Torto-Alalibo T.A."/>
            <person name="Win J."/>
            <person name="Xu Z."/>
            <person name="Zhang H."/>
            <person name="Grigoriev I.V."/>
            <person name="Rokhsar D.S."/>
            <person name="Boore J.L."/>
        </authorList>
    </citation>
    <scope>NUCLEOTIDE SEQUENCE [LARGE SCALE GENOMIC DNA]</scope>
    <source>
        <strain evidence="8">Pr102</strain>
    </source>
</reference>
<dbReference type="Proteomes" id="UP000005238">
    <property type="component" value="Unassembled WGS sequence"/>
</dbReference>
<feature type="compositionally biased region" description="Polar residues" evidence="6">
    <location>
        <begin position="119"/>
        <end position="128"/>
    </location>
</feature>
<feature type="region of interest" description="Disordered" evidence="6">
    <location>
        <begin position="1728"/>
        <end position="1801"/>
    </location>
</feature>
<feature type="compositionally biased region" description="Acidic residues" evidence="6">
    <location>
        <begin position="2019"/>
        <end position="2038"/>
    </location>
</feature>
<feature type="compositionally biased region" description="Polar residues" evidence="6">
    <location>
        <begin position="600"/>
        <end position="618"/>
    </location>
</feature>
<feature type="region of interest" description="Disordered" evidence="6">
    <location>
        <begin position="1262"/>
        <end position="1282"/>
    </location>
</feature>
<sequence>MERKVPPPRGFGGPPVAAQPLAHRNGPPIAFTASAPNAPPPPPQQPTAPQSFGFPAVNTSNRRNWRPGRVGGRHDSPLYGKHRKRPSSSSIDSNVSWSGSEIESVGGYGPAHSEPEQVTRLSWASSVTAREEAPASAVQQDLAPAASLFGASSAEQTPRPAVSAELETKHEAAVQPPKTPLGKPTLDEDGGISAAQRVRMELSGNRVGSRANSSENVFVNNPPGYDEEKNGPQSCPSTFNNAREPQFSIDKLRQMRSNELVASKLLPTRASVNSLMGYVRELQMSEASLRKQLVKTKQHTEEELTHSLSKVSELERSMQEVERDRELARRKMEEQEQLIRDLATKLKQAEAAKAKGSSASAVDELPSIAEESTQQTEAKTRVTTNKEQKPEAGVTPQVPVPPMQPPLPRHPEQLKDSNRSAQFGLASPRSPNRPLWDPWASGGATPMKNLPPVFNIGSTGLDPMAASSTTAAQTSTTDSMATAAKDYELKSVLMSPRRVQESGGPAQQSKQNEATAPALAQVDFAPQYPAPIFNVGAMPSPSYPQQPEFVSSEPQDLQHHEEVPLMESPSQAVPMLPVEPMPPADGHECEQQVRVTGNVTYSNGTEWNGPQHQGQTPEASYPSPLATNMDSNEAIAPPPSTIIAEGPTALPAQDPIEKAPPQVVAPPYNGRVPNTEADQVSNPDAYNAAANVGSAPPVGTSVPPPSTSEAQPPPCPASATQKDAKPAPAEPVTLEALLVDFFTEVDKKRLKMAKAYGKRYAGREKWLFAELTKRYGAAKVGALKARFENGSTGGAPTTTTTSSSNGDAAAVTDTDTDNHATKAPETSDHSKTGRQGHPRHPQFFHPPAPAANVDLSAGMSSVPPPLTTPQANDASDSQTEGAEGPPSLSGNASPGRAARVSPRQRRSGGNIPPYSGPPPSFPLPQEANEGNNVGAVAAGTPLTNASPAPTQRDESMSQPPPPPSGMDNNNTASLGLRQRHNSSGPGAPRQKNTDAEAPAVTLEGLLKELYKKHQPDKLKNAPIVAKQYAGKERELVGLLKGKYGALSVKRLEENVEVLERAHRARTGGKSSGKKRGCFVRTISLVFWLSVLLYFSFGAVFVSFVVLDAWGCRSDEQEAESSEECLPLKKELETFTYEHVGDYVSQSHPDACFCLEWKARETALFTNLSGDDFVNLARLVPFSPESYGDPWIATVKEQVPSQEFYDSYAKPVVDLSLDVGFFVWSSALELAGYADVSEEKSPVVLKAVENETFDVLLLDEESDSDVLTGSQERAAEEEENESFLSEMNVDELLNQDTDAKADAVVDAPEQALVEEESEKLADEVEIEEVDAATQDGASVAENDEDAVVLVEVEEATPTEDSNSASSEIKNEEHATLDESVEGVLPVDESESVEVSEDDSAVLKETDTETKEVLFEDDSVSFPVEDVESVGDENDGPTSSPEDVTETPDADNSVDVTDEVPGQVEEEDAEKVAASIEEESDVESEEVVEVEVRQEGLDLTYPETEADAGATEVQETDVVEVPSLASDEDLESTLSGDGEVSAPSSEVVETDTVSSELEVDDLAMDALEEDSGSEVNGAEEDSTTFVDADADTETVESESDVGASIVVPEVEDVDESEASLEENTVSEESESVEEEADSAASTPTEFEVEVLETESEEVSAGLVSQEPDAEVSELEADISSEAEAEKEALSEAEETLAEDNHTDELDEESITMEDEIELTFSSSADVEELLPGESAVNEEAVVSEKDSDDEEEESSTDAEVPGDDDDSSALAAEIEAEIPDLELEEEVASVPSEQVQEQTGDAEIEALELEEESAEKAAAALFEANAVETKDDGAEAEADDLDAHAEALELEEESAEDAVTTPVDVEAVEAKDEEAETEASELAAPSDAKVESLEDGVEEDGAEQPESESEDGVSVELVEESVATEVTEVSDDVGVITTEPDEHVEGPETTDAPSTDREAADEETIVVDDELTNEAEQETNEIEEETNEAEGLTYGAVVDEDSRVAETEETLAASDETAPVADEEAESNVEEVPAADDGVEYAEKASNADGESGVVEDETTEPQQVAGEVPPPEEMESGGLASAVNEVLARLVEPFEAAKTAMPTEAEHVVDEL</sequence>
<feature type="compositionally biased region" description="Acidic residues" evidence="6">
    <location>
        <begin position="1772"/>
        <end position="1785"/>
    </location>
</feature>
<dbReference type="HOGENOM" id="CLU_232246_0_0_1"/>
<feature type="region of interest" description="Disordered" evidence="6">
    <location>
        <begin position="1"/>
        <end position="241"/>
    </location>
</feature>
<comment type="subcellular location">
    <subcellularLocation>
        <location evidence="1">Cytoplasm</location>
        <location evidence="1">Cytoskeleton</location>
    </subcellularLocation>
</comment>
<feature type="compositionally biased region" description="Basic and acidic residues" evidence="6">
    <location>
        <begin position="1399"/>
        <end position="1412"/>
    </location>
</feature>
<keyword evidence="5" id="KW-0175">Coiled coil</keyword>
<dbReference type="GO" id="GO:0005856">
    <property type="term" value="C:cytoskeleton"/>
    <property type="evidence" value="ECO:0007669"/>
    <property type="project" value="UniProtKB-SubCell"/>
</dbReference>
<evidence type="ECO:0000256" key="4">
    <source>
        <dbReference type="ARBA" id="ARBA00023212"/>
    </source>
</evidence>
<keyword evidence="4" id="KW-0206">Cytoskeleton</keyword>
<evidence type="ECO:0000313" key="8">
    <source>
        <dbReference type="Proteomes" id="UP000005238"/>
    </source>
</evidence>
<feature type="region of interest" description="Disordered" evidence="6">
    <location>
        <begin position="600"/>
        <end position="728"/>
    </location>
</feature>
<dbReference type="PANTHER" id="PTHR47970:SF12">
    <property type="entry name" value="KINESIN FAMILY MEMBER 11"/>
    <property type="match status" value="1"/>
</dbReference>
<keyword evidence="2" id="KW-0963">Cytoplasm</keyword>
<reference evidence="7" key="2">
    <citation type="submission" date="2015-06" db="UniProtKB">
        <authorList>
            <consortium name="EnsemblProtists"/>
        </authorList>
    </citation>
    <scope>IDENTIFICATION</scope>
    <source>
        <strain evidence="7">Pr102</strain>
    </source>
</reference>
<feature type="coiled-coil region" evidence="5">
    <location>
        <begin position="304"/>
        <end position="352"/>
    </location>
</feature>
<feature type="compositionally biased region" description="Acidic residues" evidence="6">
    <location>
        <begin position="1555"/>
        <end position="1597"/>
    </location>
</feature>
<feature type="compositionally biased region" description="Pro residues" evidence="6">
    <location>
        <begin position="702"/>
        <end position="716"/>
    </location>
</feature>
<dbReference type="EnsemblProtists" id="Phyra74933">
    <property type="protein sequence ID" value="Phyra74933"/>
    <property type="gene ID" value="Phyra74933"/>
</dbReference>
<feature type="region of interest" description="Disordered" evidence="6">
    <location>
        <begin position="787"/>
        <end position="996"/>
    </location>
</feature>
<protein>
    <submittedName>
        <fullName evidence="7">Uncharacterized protein</fullName>
    </submittedName>
</protein>
<feature type="compositionally biased region" description="Basic residues" evidence="6">
    <location>
        <begin position="832"/>
        <end position="842"/>
    </location>
</feature>
<feature type="region of interest" description="Disordered" evidence="6">
    <location>
        <begin position="1827"/>
        <end position="2079"/>
    </location>
</feature>
<feature type="compositionally biased region" description="Acidic residues" evidence="6">
    <location>
        <begin position="1644"/>
        <end position="1655"/>
    </location>
</feature>